<dbReference type="Proteomes" id="UP001589734">
    <property type="component" value="Unassembled WGS sequence"/>
</dbReference>
<keyword evidence="2" id="KW-1185">Reference proteome</keyword>
<gene>
    <name evidence="1" type="ORF">ACFFLS_11690</name>
</gene>
<reference evidence="1 2" key="1">
    <citation type="submission" date="2024-09" db="EMBL/GenBank/DDBJ databases">
        <authorList>
            <person name="Sun Q."/>
            <person name="Mori K."/>
        </authorList>
    </citation>
    <scope>NUCLEOTIDE SEQUENCE [LARGE SCALE GENOMIC DNA]</scope>
    <source>
        <strain evidence="1 2">CGMCC 1.12926</strain>
    </source>
</reference>
<accession>A0ABV6BQI9</accession>
<dbReference type="RefSeq" id="WP_379686709.1">
    <property type="nucleotide sequence ID" value="NZ_JBHLYW010000009.1"/>
</dbReference>
<comment type="caution">
    <text evidence="1">The sequence shown here is derived from an EMBL/GenBank/DDBJ whole genome shotgun (WGS) entry which is preliminary data.</text>
</comment>
<dbReference type="EMBL" id="JBHLYW010000009">
    <property type="protein sequence ID" value="MFC0077705.1"/>
    <property type="molecule type" value="Genomic_DNA"/>
</dbReference>
<protein>
    <submittedName>
        <fullName evidence="1">Uncharacterized protein</fullName>
    </submittedName>
</protein>
<proteinExistence type="predicted"/>
<name>A0ABV6BQI9_9FLAO</name>
<evidence type="ECO:0000313" key="2">
    <source>
        <dbReference type="Proteomes" id="UP001589734"/>
    </source>
</evidence>
<sequence>MMKSQFDNDLTKEILLGKHLDSIYLNLFEGYDVKRVFDHEQQHNGIDLIISKDGAEFFIDEKAQLDYLEKDLPTFAFEISYLKDGKQRRGWLFDDKKLTHRYFCVTAICCKEKDIPQNGFKSCKITSIDRDKLIKLLGSKGLTNERMNKINEEIRFGASEGKIPIKELDDSNEGYLYFSKSGKSEQPINVVLKLAYLIANKAGKRIY</sequence>
<evidence type="ECO:0000313" key="1">
    <source>
        <dbReference type="EMBL" id="MFC0077705.1"/>
    </source>
</evidence>
<organism evidence="1 2">
    <name type="scientific">Flavobacterium procerum</name>
    <dbReference type="NCBI Taxonomy" id="1455569"/>
    <lineage>
        <taxon>Bacteria</taxon>
        <taxon>Pseudomonadati</taxon>
        <taxon>Bacteroidota</taxon>
        <taxon>Flavobacteriia</taxon>
        <taxon>Flavobacteriales</taxon>
        <taxon>Flavobacteriaceae</taxon>
        <taxon>Flavobacterium</taxon>
    </lineage>
</organism>